<dbReference type="EMBL" id="JAFHLR010000035">
    <property type="protein sequence ID" value="KAG5466525.1"/>
    <property type="molecule type" value="Genomic_DNA"/>
</dbReference>
<evidence type="ECO:0000313" key="1">
    <source>
        <dbReference type="EMBL" id="KAG5466525.1"/>
    </source>
</evidence>
<dbReference type="RefSeq" id="XP_067059415.1">
    <property type="nucleotide sequence ID" value="XM_067203724.1"/>
</dbReference>
<gene>
    <name evidence="1" type="ORF">LSCM4_01676</name>
</gene>
<reference evidence="2" key="1">
    <citation type="journal article" date="2021" name="Microbiol. Resour. Announc.">
        <title>LGAAP: Leishmaniinae Genome Assembly and Annotation Pipeline.</title>
        <authorList>
            <person name="Almutairi H."/>
            <person name="Urbaniak M.D."/>
            <person name="Bates M.D."/>
            <person name="Jariyapan N."/>
            <person name="Kwakye-Nuako G."/>
            <person name="Thomaz-Soccol V."/>
            <person name="Al-Salem W.S."/>
            <person name="Dillon R.J."/>
            <person name="Bates P.A."/>
            <person name="Gatherer D."/>
        </authorList>
    </citation>
    <scope>NUCLEOTIDE SEQUENCE [LARGE SCALE GENOMIC DNA]</scope>
</reference>
<sequence length="62" mass="7285">MPRVFEQAKSNQRRLRWSLAMRISQRNVLEEHRCALAIHCTQLRKAAATLKQRTAHETEASR</sequence>
<dbReference type="SMR" id="A0A836GXB5"/>
<dbReference type="Proteomes" id="UP000674143">
    <property type="component" value="Unassembled WGS sequence"/>
</dbReference>
<keyword evidence="2" id="KW-1185">Reference proteome</keyword>
<dbReference type="GeneID" id="92357658"/>
<accession>A0A836GXB5</accession>
<name>A0A836GXB5_9TRYP</name>
<reference evidence="2" key="2">
    <citation type="journal article" date="2021" name="Sci. Data">
        <title>Chromosome-scale genome sequencing, assembly and annotation of six genomes from subfamily Leishmaniinae.</title>
        <authorList>
            <person name="Almutairi H."/>
            <person name="Urbaniak M.D."/>
            <person name="Bates M.D."/>
            <person name="Jariyapan N."/>
            <person name="Kwakye-Nuako G."/>
            <person name="Thomaz Soccol V."/>
            <person name="Al-Salem W.S."/>
            <person name="Dillon R.J."/>
            <person name="Bates P.A."/>
            <person name="Gatherer D."/>
        </authorList>
    </citation>
    <scope>NUCLEOTIDE SEQUENCE [LARGE SCALE GENOMIC DNA]</scope>
</reference>
<dbReference type="AlphaFoldDB" id="A0A836GXB5"/>
<protein>
    <submittedName>
        <fullName evidence="1">Uncharacterized protein</fullName>
    </submittedName>
</protein>
<comment type="caution">
    <text evidence="1">The sequence shown here is derived from an EMBL/GenBank/DDBJ whole genome shotgun (WGS) entry which is preliminary data.</text>
</comment>
<organism evidence="1 2">
    <name type="scientific">Leishmania orientalis</name>
    <dbReference type="NCBI Taxonomy" id="2249476"/>
    <lineage>
        <taxon>Eukaryota</taxon>
        <taxon>Discoba</taxon>
        <taxon>Euglenozoa</taxon>
        <taxon>Kinetoplastea</taxon>
        <taxon>Metakinetoplastina</taxon>
        <taxon>Trypanosomatida</taxon>
        <taxon>Trypanosomatidae</taxon>
        <taxon>Leishmaniinae</taxon>
        <taxon>Leishmania</taxon>
    </lineage>
</organism>
<proteinExistence type="predicted"/>
<evidence type="ECO:0000313" key="2">
    <source>
        <dbReference type="Proteomes" id="UP000674143"/>
    </source>
</evidence>
<dbReference type="KEGG" id="loi:92357658"/>